<dbReference type="AlphaFoldDB" id="A0A8J3E1P2"/>
<feature type="domain" description="OmpA-like" evidence="9">
    <location>
        <begin position="51"/>
        <end position="165"/>
    </location>
</feature>
<keyword evidence="1 8" id="KW-0132">Cell division</keyword>
<dbReference type="InterPro" id="IPR050330">
    <property type="entry name" value="Bact_OuterMem_StrucFunc"/>
</dbReference>
<dbReference type="PANTHER" id="PTHR30329">
    <property type="entry name" value="STATOR ELEMENT OF FLAGELLAR MOTOR COMPLEX"/>
    <property type="match status" value="1"/>
</dbReference>
<evidence type="ECO:0000313" key="10">
    <source>
        <dbReference type="EMBL" id="GGF02801.1"/>
    </source>
</evidence>
<dbReference type="CDD" id="cd07185">
    <property type="entry name" value="OmpA_C-like"/>
    <property type="match status" value="1"/>
</dbReference>
<dbReference type="GO" id="GO:0051301">
    <property type="term" value="P:cell division"/>
    <property type="evidence" value="ECO:0007669"/>
    <property type="project" value="UniProtKB-UniRule"/>
</dbReference>
<dbReference type="HAMAP" id="MF_02204">
    <property type="entry name" value="Pal"/>
    <property type="match status" value="1"/>
</dbReference>
<evidence type="ECO:0000256" key="7">
    <source>
        <dbReference type="ARBA" id="ARBA00023306"/>
    </source>
</evidence>
<dbReference type="InterPro" id="IPR006664">
    <property type="entry name" value="OMP_bac"/>
</dbReference>
<comment type="subunit">
    <text evidence="8">The Tol-Pal system is composed of five core proteins: the inner membrane proteins TolA, TolQ and TolR, the periplasmic protein TolB and the outer membrane protein Pal. They form a network linking the inner and outer membranes and the peptidoglycan layer.</text>
</comment>
<reference evidence="10" key="1">
    <citation type="journal article" date="2014" name="Int. J. Syst. Evol. Microbiol.">
        <title>Complete genome sequence of Corynebacterium casei LMG S-19264T (=DSM 44701T), isolated from a smear-ripened cheese.</title>
        <authorList>
            <consortium name="US DOE Joint Genome Institute (JGI-PGF)"/>
            <person name="Walter F."/>
            <person name="Albersmeier A."/>
            <person name="Kalinowski J."/>
            <person name="Ruckert C."/>
        </authorList>
    </citation>
    <scope>NUCLEOTIDE SEQUENCE</scope>
    <source>
        <strain evidence="10">CGMCC 1.15725</strain>
    </source>
</reference>
<dbReference type="Pfam" id="PF00691">
    <property type="entry name" value="OmpA"/>
    <property type="match status" value="1"/>
</dbReference>
<keyword evidence="11" id="KW-1185">Reference proteome</keyword>
<comment type="caution">
    <text evidence="10">The sequence shown here is derived from an EMBL/GenBank/DDBJ whole genome shotgun (WGS) entry which is preliminary data.</text>
</comment>
<dbReference type="EMBL" id="BMJQ01000001">
    <property type="protein sequence ID" value="GGF02801.1"/>
    <property type="molecule type" value="Genomic_DNA"/>
</dbReference>
<evidence type="ECO:0000256" key="2">
    <source>
        <dbReference type="ARBA" id="ARBA00022729"/>
    </source>
</evidence>
<evidence type="ECO:0000256" key="8">
    <source>
        <dbReference type="HAMAP-Rule" id="MF_02204"/>
    </source>
</evidence>
<keyword evidence="7 8" id="KW-0131">Cell cycle</keyword>
<evidence type="ECO:0000256" key="5">
    <source>
        <dbReference type="ARBA" id="ARBA00023237"/>
    </source>
</evidence>
<dbReference type="RefSeq" id="WP_229743437.1">
    <property type="nucleotide sequence ID" value="NZ_BMJQ01000001.1"/>
</dbReference>
<dbReference type="InterPro" id="IPR014169">
    <property type="entry name" value="Pal_lipo_C"/>
</dbReference>
<proteinExistence type="inferred from homology"/>
<name>A0A8J3E1P2_9PROT</name>
<evidence type="ECO:0000256" key="4">
    <source>
        <dbReference type="ARBA" id="ARBA00023139"/>
    </source>
</evidence>
<keyword evidence="2 8" id="KW-0732">Signal</keyword>
<keyword evidence="4 8" id="KW-0564">Palmitate</keyword>
<dbReference type="PANTHER" id="PTHR30329:SF21">
    <property type="entry name" value="LIPOPROTEIN YIAD-RELATED"/>
    <property type="match status" value="1"/>
</dbReference>
<evidence type="ECO:0000259" key="9">
    <source>
        <dbReference type="PROSITE" id="PS51123"/>
    </source>
</evidence>
<dbReference type="Gene3D" id="3.30.1330.60">
    <property type="entry name" value="OmpA-like domain"/>
    <property type="match status" value="1"/>
</dbReference>
<accession>A0A8J3E1P2</accession>
<evidence type="ECO:0000313" key="11">
    <source>
        <dbReference type="Proteomes" id="UP000646365"/>
    </source>
</evidence>
<dbReference type="Proteomes" id="UP000646365">
    <property type="component" value="Unassembled WGS sequence"/>
</dbReference>
<reference evidence="10" key="2">
    <citation type="submission" date="2020-09" db="EMBL/GenBank/DDBJ databases">
        <authorList>
            <person name="Sun Q."/>
            <person name="Zhou Y."/>
        </authorList>
    </citation>
    <scope>NUCLEOTIDE SEQUENCE</scope>
    <source>
        <strain evidence="10">CGMCC 1.15725</strain>
    </source>
</reference>
<keyword evidence="6 8" id="KW-0449">Lipoprotein</keyword>
<keyword evidence="5 8" id="KW-0998">Cell outer membrane</keyword>
<keyword evidence="3 8" id="KW-0472">Membrane</keyword>
<comment type="subcellular location">
    <subcellularLocation>
        <location evidence="8">Cell outer membrane</location>
        <topology evidence="8">Lipid-anchor</topology>
    </subcellularLocation>
</comment>
<dbReference type="SUPFAM" id="SSF103088">
    <property type="entry name" value="OmpA-like"/>
    <property type="match status" value="1"/>
</dbReference>
<dbReference type="PROSITE" id="PS51123">
    <property type="entry name" value="OMPA_2"/>
    <property type="match status" value="1"/>
</dbReference>
<dbReference type="InterPro" id="IPR006665">
    <property type="entry name" value="OmpA-like"/>
</dbReference>
<dbReference type="PROSITE" id="PS51257">
    <property type="entry name" value="PROKAR_LIPOPROTEIN"/>
    <property type="match status" value="1"/>
</dbReference>
<protein>
    <recommendedName>
        <fullName evidence="8">Peptidoglycan-associated lipoprotein</fullName>
        <shortName evidence="8">PAL</shortName>
    </recommendedName>
</protein>
<dbReference type="InterPro" id="IPR036737">
    <property type="entry name" value="OmpA-like_sf"/>
</dbReference>
<evidence type="ECO:0000256" key="1">
    <source>
        <dbReference type="ARBA" id="ARBA00022618"/>
    </source>
</evidence>
<comment type="similarity">
    <text evidence="8">Belongs to the Pal lipoprotein family.</text>
</comment>
<dbReference type="InterPro" id="IPR039001">
    <property type="entry name" value="Pal"/>
</dbReference>
<gene>
    <name evidence="8" type="primary">pal</name>
    <name evidence="10" type="ORF">GCM10011611_05360</name>
</gene>
<comment type="function">
    <text evidence="8">Part of the Tol-Pal system, which plays a role in outer membrane invagination during cell division and is important for maintaining outer membrane integrity.</text>
</comment>
<evidence type="ECO:0000256" key="6">
    <source>
        <dbReference type="ARBA" id="ARBA00023288"/>
    </source>
</evidence>
<sequence length="165" mass="17501">MRTLIMDSLADARFGFVLVLLMALLAGCAEDQTVSTCGVPCQSKSNVGNPGGAKLAFDEAIHFDTDSSSPRADDKPVVARVAALLAAHPDARVVIEGHADERGTREYNLALGQRRAIAYRSALIAAGVSADRIIDTVSYGKERPVATGHDEAAWAQNRRALAVVQ</sequence>
<organism evidence="10 11">
    <name type="scientific">Aliidongia dinghuensis</name>
    <dbReference type="NCBI Taxonomy" id="1867774"/>
    <lineage>
        <taxon>Bacteria</taxon>
        <taxon>Pseudomonadati</taxon>
        <taxon>Pseudomonadota</taxon>
        <taxon>Alphaproteobacteria</taxon>
        <taxon>Rhodospirillales</taxon>
        <taxon>Dongiaceae</taxon>
        <taxon>Aliidongia</taxon>
    </lineage>
</organism>
<dbReference type="GO" id="GO:0009279">
    <property type="term" value="C:cell outer membrane"/>
    <property type="evidence" value="ECO:0007669"/>
    <property type="project" value="UniProtKB-SubCell"/>
</dbReference>
<evidence type="ECO:0000256" key="3">
    <source>
        <dbReference type="ARBA" id="ARBA00023136"/>
    </source>
</evidence>
<dbReference type="NCBIfam" id="TIGR02802">
    <property type="entry name" value="Pal_lipo"/>
    <property type="match status" value="1"/>
</dbReference>
<dbReference type="PRINTS" id="PR01021">
    <property type="entry name" value="OMPADOMAIN"/>
</dbReference>